<dbReference type="Pfam" id="PF06094">
    <property type="entry name" value="GGACT"/>
    <property type="match status" value="1"/>
</dbReference>
<dbReference type="RefSeq" id="WP_302910463.1">
    <property type="nucleotide sequence ID" value="NZ_JAUMIS010000002.1"/>
</dbReference>
<dbReference type="EMBL" id="JAUMIS010000002">
    <property type="protein sequence ID" value="MDO3722874.1"/>
    <property type="molecule type" value="Genomic_DNA"/>
</dbReference>
<evidence type="ECO:0000313" key="2">
    <source>
        <dbReference type="EMBL" id="MDO3722874.1"/>
    </source>
</evidence>
<proteinExistence type="predicted"/>
<dbReference type="CDD" id="cd06661">
    <property type="entry name" value="GGCT_like"/>
    <property type="match status" value="1"/>
</dbReference>
<evidence type="ECO:0000313" key="3">
    <source>
        <dbReference type="Proteomes" id="UP001168640"/>
    </source>
</evidence>
<name>A0ABT8W3R2_9GAMM</name>
<dbReference type="Proteomes" id="UP001168640">
    <property type="component" value="Unassembled WGS sequence"/>
</dbReference>
<feature type="domain" description="Gamma-glutamylcyclotransferase AIG2-like" evidence="1">
    <location>
        <begin position="5"/>
        <end position="117"/>
    </location>
</feature>
<keyword evidence="3" id="KW-1185">Reference proteome</keyword>
<comment type="caution">
    <text evidence="2">The sequence shown here is derived from an EMBL/GenBank/DDBJ whole genome shotgun (WGS) entry which is preliminary data.</text>
</comment>
<dbReference type="InterPro" id="IPR009288">
    <property type="entry name" value="AIG2-like_dom"/>
</dbReference>
<evidence type="ECO:0000259" key="1">
    <source>
        <dbReference type="Pfam" id="PF06094"/>
    </source>
</evidence>
<dbReference type="InterPro" id="IPR036568">
    <property type="entry name" value="GGCT-like_sf"/>
</dbReference>
<organism evidence="2 3">
    <name type="scientific">Marinobacter suaedae</name>
    <dbReference type="NCBI Taxonomy" id="3057675"/>
    <lineage>
        <taxon>Bacteria</taxon>
        <taxon>Pseudomonadati</taxon>
        <taxon>Pseudomonadota</taxon>
        <taxon>Gammaproteobacteria</taxon>
        <taxon>Pseudomonadales</taxon>
        <taxon>Marinobacteraceae</taxon>
        <taxon>Marinobacter</taxon>
    </lineage>
</organism>
<reference evidence="2" key="1">
    <citation type="submission" date="2023-07" db="EMBL/GenBank/DDBJ databases">
        <title>Marinobacter sp. chi1 genome sequencing and assembly.</title>
        <authorList>
            <person name="Park S."/>
        </authorList>
    </citation>
    <scope>NUCLEOTIDE SEQUENCE</scope>
    <source>
        <strain evidence="2">Chi1</strain>
    </source>
</reference>
<gene>
    <name evidence="2" type="ORF">QVZ43_14210</name>
</gene>
<protein>
    <submittedName>
        <fullName evidence="2">Gamma-glutamylcyclotransferase family protein</fullName>
    </submittedName>
</protein>
<accession>A0ABT8W3R2</accession>
<sequence length="117" mass="13104">MEHLVAVYGTLKRGFYNSHLLEDSAFIGEDTLRALTLFDLGAFPGALLHPSAGVLVEVFSINEHTLRQLDILEAFVPEAPESSLYLRQKLPTRHGLAWTYIYNGKVEPHQIIASGIW</sequence>
<dbReference type="Gene3D" id="3.10.490.10">
    <property type="entry name" value="Gamma-glutamyl cyclotransferase-like"/>
    <property type="match status" value="1"/>
</dbReference>
<dbReference type="InterPro" id="IPR013024">
    <property type="entry name" value="GGCT-like"/>
</dbReference>
<dbReference type="SUPFAM" id="SSF110857">
    <property type="entry name" value="Gamma-glutamyl cyclotransferase-like"/>
    <property type="match status" value="1"/>
</dbReference>